<name>A0ACB9LW00_BAUVA</name>
<protein>
    <submittedName>
        <fullName evidence="1">Uncharacterized protein</fullName>
    </submittedName>
</protein>
<reference evidence="1 2" key="1">
    <citation type="journal article" date="2022" name="DNA Res.">
        <title>Chromosomal-level genome assembly of the orchid tree Bauhinia variegata (Leguminosae; Cercidoideae) supports the allotetraploid origin hypothesis of Bauhinia.</title>
        <authorList>
            <person name="Zhong Y."/>
            <person name="Chen Y."/>
            <person name="Zheng D."/>
            <person name="Pang J."/>
            <person name="Liu Y."/>
            <person name="Luo S."/>
            <person name="Meng S."/>
            <person name="Qian L."/>
            <person name="Wei D."/>
            <person name="Dai S."/>
            <person name="Zhou R."/>
        </authorList>
    </citation>
    <scope>NUCLEOTIDE SEQUENCE [LARGE SCALE GENOMIC DNA]</scope>
    <source>
        <strain evidence="1">BV-YZ2020</strain>
    </source>
</reference>
<sequence>MSAIHRNSTSVDGPDTLSELAPRNGTVFSGARIDGNLANKLPHSVLACESVMGFFVAGRIGAIAVRDRYSYDSRILHFFSGSH</sequence>
<comment type="caution">
    <text evidence="1">The sequence shown here is derived from an EMBL/GenBank/DDBJ whole genome shotgun (WGS) entry which is preliminary data.</text>
</comment>
<evidence type="ECO:0000313" key="1">
    <source>
        <dbReference type="EMBL" id="KAI4315504.1"/>
    </source>
</evidence>
<dbReference type="Proteomes" id="UP000828941">
    <property type="component" value="Chromosome 11"/>
</dbReference>
<accession>A0ACB9LW00</accession>
<keyword evidence="2" id="KW-1185">Reference proteome</keyword>
<dbReference type="EMBL" id="CM039436">
    <property type="protein sequence ID" value="KAI4315504.1"/>
    <property type="molecule type" value="Genomic_DNA"/>
</dbReference>
<organism evidence="1 2">
    <name type="scientific">Bauhinia variegata</name>
    <name type="common">Purple orchid tree</name>
    <name type="synonym">Phanera variegata</name>
    <dbReference type="NCBI Taxonomy" id="167791"/>
    <lineage>
        <taxon>Eukaryota</taxon>
        <taxon>Viridiplantae</taxon>
        <taxon>Streptophyta</taxon>
        <taxon>Embryophyta</taxon>
        <taxon>Tracheophyta</taxon>
        <taxon>Spermatophyta</taxon>
        <taxon>Magnoliopsida</taxon>
        <taxon>eudicotyledons</taxon>
        <taxon>Gunneridae</taxon>
        <taxon>Pentapetalae</taxon>
        <taxon>rosids</taxon>
        <taxon>fabids</taxon>
        <taxon>Fabales</taxon>
        <taxon>Fabaceae</taxon>
        <taxon>Cercidoideae</taxon>
        <taxon>Cercideae</taxon>
        <taxon>Bauhiniinae</taxon>
        <taxon>Bauhinia</taxon>
    </lineage>
</organism>
<gene>
    <name evidence="1" type="ORF">L6164_028304</name>
</gene>
<evidence type="ECO:0000313" key="2">
    <source>
        <dbReference type="Proteomes" id="UP000828941"/>
    </source>
</evidence>
<proteinExistence type="predicted"/>